<feature type="domain" description="Phage tail tape measure protein" evidence="2">
    <location>
        <begin position="87"/>
        <end position="228"/>
    </location>
</feature>
<evidence type="ECO:0000259" key="2">
    <source>
        <dbReference type="Pfam" id="PF10145"/>
    </source>
</evidence>
<dbReference type="Pfam" id="PF10145">
    <property type="entry name" value="PhageMin_Tail"/>
    <property type="match status" value="1"/>
</dbReference>
<proteinExistence type="predicted"/>
<protein>
    <recommendedName>
        <fullName evidence="2">Phage tail tape measure protein domain-containing protein</fullName>
    </recommendedName>
</protein>
<dbReference type="PANTHER" id="PTHR37813">
    <property type="entry name" value="FELS-2 PROPHAGE PROTEIN"/>
    <property type="match status" value="1"/>
</dbReference>
<keyword evidence="1" id="KW-1188">Viral release from host cell</keyword>
<dbReference type="PANTHER" id="PTHR37813:SF1">
    <property type="entry name" value="FELS-2 PROPHAGE PROTEIN"/>
    <property type="match status" value="1"/>
</dbReference>
<dbReference type="InterPro" id="IPR010090">
    <property type="entry name" value="Phage_tape_meas"/>
</dbReference>
<accession>A0A0F8ZER7</accession>
<evidence type="ECO:0000256" key="1">
    <source>
        <dbReference type="ARBA" id="ARBA00022612"/>
    </source>
</evidence>
<dbReference type="EMBL" id="LAZR01048262">
    <property type="protein sequence ID" value="KKK92322.1"/>
    <property type="molecule type" value="Genomic_DNA"/>
</dbReference>
<comment type="caution">
    <text evidence="3">The sequence shown here is derived from an EMBL/GenBank/DDBJ whole genome shotgun (WGS) entry which is preliminary data.</text>
</comment>
<sequence length="228" mass="23195">MINVGHLQAIMGLNTTPLDVGLQKAQASMLRAGKKMQTIGRGMTLGLSLPLAIIGGVTVKMAADFETSMSKIVGQVGIAREVVQGMRKDVLALAGPTGIAPQELADALFFVTSAGLRGADAMDVLRLSARGAAAGFGETKIVADLVTSATNAYGIANLTAAQAMDTLAAAVREGKSEAVDIAGAMGQVLPIASNLGVSFQEVGASIAAMSRTGTVARTAVIQLRQMLA</sequence>
<organism evidence="3">
    <name type="scientific">marine sediment metagenome</name>
    <dbReference type="NCBI Taxonomy" id="412755"/>
    <lineage>
        <taxon>unclassified sequences</taxon>
        <taxon>metagenomes</taxon>
        <taxon>ecological metagenomes</taxon>
    </lineage>
</organism>
<evidence type="ECO:0000313" key="3">
    <source>
        <dbReference type="EMBL" id="KKK92322.1"/>
    </source>
</evidence>
<dbReference type="AlphaFoldDB" id="A0A0F8ZER7"/>
<name>A0A0F8ZER7_9ZZZZ</name>
<reference evidence="3" key="1">
    <citation type="journal article" date="2015" name="Nature">
        <title>Complex archaea that bridge the gap between prokaryotes and eukaryotes.</title>
        <authorList>
            <person name="Spang A."/>
            <person name="Saw J.H."/>
            <person name="Jorgensen S.L."/>
            <person name="Zaremba-Niedzwiedzka K."/>
            <person name="Martijn J."/>
            <person name="Lind A.E."/>
            <person name="van Eijk R."/>
            <person name="Schleper C."/>
            <person name="Guy L."/>
            <person name="Ettema T.J."/>
        </authorList>
    </citation>
    <scope>NUCLEOTIDE SEQUENCE</scope>
</reference>
<gene>
    <name evidence="3" type="ORF">LCGC14_2704110</name>
</gene>
<dbReference type="NCBIfam" id="TIGR01760">
    <property type="entry name" value="tape_meas_TP901"/>
    <property type="match status" value="1"/>
</dbReference>
<feature type="non-terminal residue" evidence="3">
    <location>
        <position position="228"/>
    </location>
</feature>